<organism evidence="2">
    <name type="scientific">Streptomyces sp. CMC78</name>
    <dbReference type="NCBI Taxonomy" id="3231512"/>
    <lineage>
        <taxon>Bacteria</taxon>
        <taxon>Bacillati</taxon>
        <taxon>Actinomycetota</taxon>
        <taxon>Actinomycetes</taxon>
        <taxon>Kitasatosporales</taxon>
        <taxon>Streptomycetaceae</taxon>
        <taxon>Streptomyces</taxon>
    </lineage>
</organism>
<feature type="compositionally biased region" description="Basic and acidic residues" evidence="1">
    <location>
        <begin position="39"/>
        <end position="48"/>
    </location>
</feature>
<evidence type="ECO:0000313" key="2">
    <source>
        <dbReference type="EMBL" id="BFP51936.1"/>
    </source>
</evidence>
<gene>
    <name evidence="2" type="ORF">SCMC78_17430</name>
</gene>
<dbReference type="RefSeq" id="WP_319598210.1">
    <property type="nucleotide sequence ID" value="NZ_AP035884.1"/>
</dbReference>
<feature type="region of interest" description="Disordered" evidence="1">
    <location>
        <begin position="71"/>
        <end position="103"/>
    </location>
</feature>
<accession>A0AB33K948</accession>
<feature type="compositionally biased region" description="Basic and acidic residues" evidence="1">
    <location>
        <begin position="73"/>
        <end position="85"/>
    </location>
</feature>
<feature type="region of interest" description="Disordered" evidence="1">
    <location>
        <begin position="28"/>
        <end position="55"/>
    </location>
</feature>
<name>A0AB33K948_9ACTN</name>
<dbReference type="AlphaFoldDB" id="A0AB33K948"/>
<protein>
    <submittedName>
        <fullName evidence="2">Uncharacterized protein</fullName>
    </submittedName>
</protein>
<dbReference type="KEGG" id="stcm:SCMC78_17430"/>
<evidence type="ECO:0000256" key="1">
    <source>
        <dbReference type="SAM" id="MobiDB-lite"/>
    </source>
</evidence>
<dbReference type="EMBL" id="AP035884">
    <property type="protein sequence ID" value="BFP51936.1"/>
    <property type="molecule type" value="Genomic_DNA"/>
</dbReference>
<proteinExistence type="predicted"/>
<sequence>MTEEHILLRDFLATMNRLQADFERRLDSLERNASPESPPYDHPHEATDIHQPWRSPETHLALGLEAIWTGARRSSDEHARGEEKPFSTALPHHPATPLHQQRP</sequence>
<reference evidence="2" key="1">
    <citation type="submission" date="2024-07" db="EMBL/GenBank/DDBJ databases">
        <title>Complete genome sequences of cellulolytic bacteria, Kitasatospora sp. CMC57 and Streptomyces sp. CMC78, isolated from Japanese agricultural soil.</title>
        <authorList>
            <person name="Hashimoto T."/>
            <person name="Ito M."/>
            <person name="Iwamoto M."/>
            <person name="Fukahori D."/>
            <person name="Shoda T."/>
            <person name="Sakoda M."/>
            <person name="Morohoshi T."/>
            <person name="Mitsuboshi M."/>
            <person name="Nishizawa T."/>
        </authorList>
    </citation>
    <scope>NUCLEOTIDE SEQUENCE</scope>
    <source>
        <strain evidence="2">CMC78</strain>
    </source>
</reference>